<keyword evidence="8" id="KW-0804">Transcription</keyword>
<dbReference type="Pfam" id="PF13919">
    <property type="entry name" value="ASXH"/>
    <property type="match status" value="1"/>
</dbReference>
<keyword evidence="4" id="KW-0479">Metal-binding</keyword>
<keyword evidence="9" id="KW-0539">Nucleus</keyword>
<comment type="subcellular location">
    <subcellularLocation>
        <location evidence="1">Nucleus</location>
    </subcellularLocation>
</comment>
<dbReference type="PROSITE" id="PS51916">
    <property type="entry name" value="DEUBAD"/>
    <property type="match status" value="1"/>
</dbReference>
<dbReference type="Proteomes" id="UP000288216">
    <property type="component" value="Unassembled WGS sequence"/>
</dbReference>
<evidence type="ECO:0000256" key="6">
    <source>
        <dbReference type="ARBA" id="ARBA00022833"/>
    </source>
</evidence>
<dbReference type="PANTHER" id="PTHR13578:SF11">
    <property type="entry name" value="POLYCOMB GROUP PROTEIN ASXL2-RELATED"/>
    <property type="match status" value="1"/>
</dbReference>
<dbReference type="Pfam" id="PF05066">
    <property type="entry name" value="HARE-HTH"/>
    <property type="match status" value="1"/>
</dbReference>
<evidence type="ECO:0000256" key="3">
    <source>
        <dbReference type="ARBA" id="ARBA00022491"/>
    </source>
</evidence>
<dbReference type="AlphaFoldDB" id="A0A401NQE0"/>
<keyword evidence="3" id="KW-0678">Repressor</keyword>
<evidence type="ECO:0000256" key="10">
    <source>
        <dbReference type="SAM" id="MobiDB-lite"/>
    </source>
</evidence>
<sequence length="944" mass="103681">MIRDNVEDIRRSLSIEVCECGTSPLACLNAMLHTNSRGEEGIFYKVPGRMGVYTLKKDVPDEMKELSEMWDDSSDAQSDSQSTESNEKRERKRISSRLSPQPASPQSSCPSPSIPQNKIMSPSQKHSKKALKQALKQQQQRKQCRPGLPVSSNPRLLLKSVKATDQTASKTGWEMKQSDGCSTSPQNSTSSSSSSGKMEQTLPGLGRKPTQRSERLNARQLKRTKATDIDVETPDSILVNTNLRALINKHTFSVFPGDFQQRLLFLLPEVDRQVGTDGLMRLSTSALNNEFFTSAAQGWKERLSEGEFTPEMQLRIRQEIEKEKKVEQWKESFFENYYGQNSGISLEDSEKLTALPNIVKDCPRLPSKQAPLQSVTEETSIKAETPIEPKGETDNKAITKEAGMLKVEEKDEETKKLAASSEQSGTKSAPVIKNHEDDRSSEIGNLPEKKVDLDHIISASQHDNQISKIGSVISTETEPLVPKPKLDQNESKLQLKPESSETSEDKKPEVSESVKSNTNESSKQDQVLNSTEQMEVTAEGLKRKSTNEGESLLSPEKRPRIVDHQLFRTPPKDFPKNKDEPHELKVPPLKIPVSRIRPVPTQTGQVSPRATFPLLVTSPGRTGARTLADIKAKAQLAKAQRAAAAAAAAAATYGRGSVSWKRAHVQSTQVPVCINGLVETSEKDLKEDRAQVDGSIQVQSESINRSVSCHPPSVLIKTEQDPTQMGDAIACPRIDNLSSGYLKVEAPTHEYRHTGKENTPLLSPAQVAGISVTKEFYQGIQSNLAHVGSGKLMQSHQDPYRISSLSVGFQQPTQHQQKFPPHGNRASSQFAFRPVQSSSINVPSVSSVNHCSTVTGMSVYSQVSNNSGNMVSFSVTVTTLPAGQSINTSSQSSQTFPEGGNMEDSPSKCYCRLKAMIMCKGCGAFCHDDCIGPSKLCVSCLVVR</sequence>
<dbReference type="STRING" id="75743.A0A401NQE0"/>
<dbReference type="OrthoDB" id="9348951at2759"/>
<dbReference type="GO" id="GO:0008270">
    <property type="term" value="F:zinc ion binding"/>
    <property type="evidence" value="ECO:0007669"/>
    <property type="project" value="UniProtKB-KW"/>
</dbReference>
<evidence type="ECO:0000256" key="9">
    <source>
        <dbReference type="ARBA" id="ARBA00023242"/>
    </source>
</evidence>
<name>A0A401NQE0_SCYTO</name>
<feature type="compositionally biased region" description="Low complexity" evidence="10">
    <location>
        <begin position="182"/>
        <end position="195"/>
    </location>
</feature>
<dbReference type="GO" id="GO:0003677">
    <property type="term" value="F:DNA binding"/>
    <property type="evidence" value="ECO:0007669"/>
    <property type="project" value="InterPro"/>
</dbReference>
<accession>A0A401NQE0</accession>
<dbReference type="PANTHER" id="PTHR13578">
    <property type="entry name" value="ADDITIONAL SEX COMBS LIKE PROTEIN ASXL"/>
    <property type="match status" value="1"/>
</dbReference>
<evidence type="ECO:0000313" key="13">
    <source>
        <dbReference type="Proteomes" id="UP000288216"/>
    </source>
</evidence>
<dbReference type="InterPro" id="IPR026905">
    <property type="entry name" value="ASX-like_PHD"/>
</dbReference>
<organism evidence="12 13">
    <name type="scientific">Scyliorhinus torazame</name>
    <name type="common">Cloudy catshark</name>
    <name type="synonym">Catulus torazame</name>
    <dbReference type="NCBI Taxonomy" id="75743"/>
    <lineage>
        <taxon>Eukaryota</taxon>
        <taxon>Metazoa</taxon>
        <taxon>Chordata</taxon>
        <taxon>Craniata</taxon>
        <taxon>Vertebrata</taxon>
        <taxon>Chondrichthyes</taxon>
        <taxon>Elasmobranchii</taxon>
        <taxon>Galeomorphii</taxon>
        <taxon>Galeoidea</taxon>
        <taxon>Carcharhiniformes</taxon>
        <taxon>Scyliorhinidae</taxon>
        <taxon>Scyliorhinus</taxon>
    </lineage>
</organism>
<dbReference type="OMA" id="APTHEYR"/>
<feature type="region of interest" description="Disordered" evidence="10">
    <location>
        <begin position="66"/>
        <end position="221"/>
    </location>
</feature>
<keyword evidence="13" id="KW-1185">Reference proteome</keyword>
<dbReference type="GO" id="GO:0045944">
    <property type="term" value="P:positive regulation of transcription by RNA polymerase II"/>
    <property type="evidence" value="ECO:0007669"/>
    <property type="project" value="TreeGrafter"/>
</dbReference>
<comment type="caution">
    <text evidence="12">The sequence shown here is derived from an EMBL/GenBank/DDBJ whole genome shotgun (WGS) entry which is preliminary data.</text>
</comment>
<feature type="domain" description="DEUBAD" evidence="11">
    <location>
        <begin position="234"/>
        <end position="343"/>
    </location>
</feature>
<feature type="region of interest" description="Disordered" evidence="10">
    <location>
        <begin position="884"/>
        <end position="904"/>
    </location>
</feature>
<proteinExistence type="inferred from homology"/>
<feature type="compositionally biased region" description="Polar residues" evidence="10">
    <location>
        <begin position="458"/>
        <end position="477"/>
    </location>
</feature>
<feature type="compositionally biased region" description="Low complexity" evidence="10">
    <location>
        <begin position="96"/>
        <end position="116"/>
    </location>
</feature>
<dbReference type="GO" id="GO:0009887">
    <property type="term" value="P:animal organ morphogenesis"/>
    <property type="evidence" value="ECO:0007669"/>
    <property type="project" value="TreeGrafter"/>
</dbReference>
<protein>
    <recommendedName>
        <fullName evidence="11">DEUBAD domain-containing protein</fullName>
    </recommendedName>
</protein>
<feature type="region of interest" description="Disordered" evidence="10">
    <location>
        <begin position="365"/>
        <end position="584"/>
    </location>
</feature>
<evidence type="ECO:0000256" key="5">
    <source>
        <dbReference type="ARBA" id="ARBA00022771"/>
    </source>
</evidence>
<feature type="compositionally biased region" description="Basic and acidic residues" evidence="10">
    <location>
        <begin position="555"/>
        <end position="584"/>
    </location>
</feature>
<dbReference type="GO" id="GO:0042975">
    <property type="term" value="F:peroxisome proliferator activated receptor binding"/>
    <property type="evidence" value="ECO:0007669"/>
    <property type="project" value="TreeGrafter"/>
</dbReference>
<feature type="compositionally biased region" description="Low complexity" evidence="10">
    <location>
        <begin position="132"/>
        <end position="141"/>
    </location>
</feature>
<dbReference type="InterPro" id="IPR044867">
    <property type="entry name" value="DEUBAD_dom"/>
</dbReference>
<dbReference type="EMBL" id="BFAA01003973">
    <property type="protein sequence ID" value="GCB63118.1"/>
    <property type="molecule type" value="Genomic_DNA"/>
</dbReference>
<gene>
    <name evidence="12" type="ORF">scyTo_0009620</name>
</gene>
<feature type="compositionally biased region" description="Polar residues" evidence="10">
    <location>
        <begin position="513"/>
        <end position="534"/>
    </location>
</feature>
<evidence type="ECO:0000313" key="12">
    <source>
        <dbReference type="EMBL" id="GCB63118.1"/>
    </source>
</evidence>
<dbReference type="InterPro" id="IPR028020">
    <property type="entry name" value="ASX_DEUBAD_dom"/>
</dbReference>
<comment type="similarity">
    <text evidence="2">Belongs to the Asx family.</text>
</comment>
<dbReference type="InterPro" id="IPR007759">
    <property type="entry name" value="Asxl_HARE-HTH"/>
</dbReference>
<feature type="compositionally biased region" description="Basic and acidic residues" evidence="10">
    <location>
        <begin position="433"/>
        <end position="455"/>
    </location>
</feature>
<evidence type="ECO:0000256" key="4">
    <source>
        <dbReference type="ARBA" id="ARBA00022723"/>
    </source>
</evidence>
<dbReference type="Pfam" id="PF13922">
    <property type="entry name" value="PHD_3"/>
    <property type="match status" value="1"/>
</dbReference>
<evidence type="ECO:0000259" key="11">
    <source>
        <dbReference type="PROSITE" id="PS51916"/>
    </source>
</evidence>
<feature type="compositionally biased region" description="Basic and acidic residues" evidence="10">
    <location>
        <begin position="406"/>
        <end position="416"/>
    </location>
</feature>
<evidence type="ECO:0000256" key="7">
    <source>
        <dbReference type="ARBA" id="ARBA00023015"/>
    </source>
</evidence>
<dbReference type="InterPro" id="IPR024811">
    <property type="entry name" value="ASX/ASX-like"/>
</dbReference>
<feature type="compositionally biased region" description="Basic and acidic residues" evidence="10">
    <location>
        <begin position="379"/>
        <end position="399"/>
    </location>
</feature>
<evidence type="ECO:0000256" key="1">
    <source>
        <dbReference type="ARBA" id="ARBA00004123"/>
    </source>
</evidence>
<feature type="compositionally biased region" description="Basic and acidic residues" evidence="10">
    <location>
        <begin position="484"/>
        <end position="512"/>
    </location>
</feature>
<keyword evidence="7" id="KW-0805">Transcription regulation</keyword>
<dbReference type="GO" id="GO:0035517">
    <property type="term" value="C:PR-DUB complex"/>
    <property type="evidence" value="ECO:0007669"/>
    <property type="project" value="TreeGrafter"/>
</dbReference>
<keyword evidence="5" id="KW-0863">Zinc-finger</keyword>
<dbReference type="GO" id="GO:0003682">
    <property type="term" value="F:chromatin binding"/>
    <property type="evidence" value="ECO:0007669"/>
    <property type="project" value="TreeGrafter"/>
</dbReference>
<keyword evidence="6" id="KW-0862">Zinc</keyword>
<reference evidence="12 13" key="1">
    <citation type="journal article" date="2018" name="Nat. Ecol. Evol.">
        <title>Shark genomes provide insights into elasmobranch evolution and the origin of vertebrates.</title>
        <authorList>
            <person name="Hara Y"/>
            <person name="Yamaguchi K"/>
            <person name="Onimaru K"/>
            <person name="Kadota M"/>
            <person name="Koyanagi M"/>
            <person name="Keeley SD"/>
            <person name="Tatsumi K"/>
            <person name="Tanaka K"/>
            <person name="Motone F"/>
            <person name="Kageyama Y"/>
            <person name="Nozu R"/>
            <person name="Adachi N"/>
            <person name="Nishimura O"/>
            <person name="Nakagawa R"/>
            <person name="Tanegashima C"/>
            <person name="Kiyatake I"/>
            <person name="Matsumoto R"/>
            <person name="Murakumo K"/>
            <person name="Nishida K"/>
            <person name="Terakita A"/>
            <person name="Kuratani S"/>
            <person name="Sato K"/>
            <person name="Hyodo S Kuraku.S."/>
        </authorList>
    </citation>
    <scope>NUCLEOTIDE SEQUENCE [LARGE SCALE GENOMIC DNA]</scope>
</reference>
<evidence type="ECO:0000256" key="8">
    <source>
        <dbReference type="ARBA" id="ARBA00023163"/>
    </source>
</evidence>
<evidence type="ECO:0000256" key="2">
    <source>
        <dbReference type="ARBA" id="ARBA00006391"/>
    </source>
</evidence>